<organism evidence="9 10">
    <name type="scientific">Seongchinamella unica</name>
    <dbReference type="NCBI Taxonomy" id="2547392"/>
    <lineage>
        <taxon>Bacteria</taxon>
        <taxon>Pseudomonadati</taxon>
        <taxon>Pseudomonadota</taxon>
        <taxon>Gammaproteobacteria</taxon>
        <taxon>Cellvibrionales</taxon>
        <taxon>Halieaceae</taxon>
        <taxon>Seongchinamella</taxon>
    </lineage>
</organism>
<comment type="subcellular location">
    <subcellularLocation>
        <location evidence="1">Membrane</location>
        <topology evidence="1">Single-pass membrane protein</topology>
    </subcellularLocation>
</comment>
<keyword evidence="4 7" id="KW-0472">Membrane</keyword>
<evidence type="ECO:0000256" key="2">
    <source>
        <dbReference type="ARBA" id="ARBA00022692"/>
    </source>
</evidence>
<evidence type="ECO:0000256" key="3">
    <source>
        <dbReference type="ARBA" id="ARBA00022989"/>
    </source>
</evidence>
<feature type="domain" description="J" evidence="8">
    <location>
        <begin position="186"/>
        <end position="236"/>
    </location>
</feature>
<dbReference type="Proteomes" id="UP000295554">
    <property type="component" value="Unassembled WGS sequence"/>
</dbReference>
<evidence type="ECO:0000256" key="6">
    <source>
        <dbReference type="ARBA" id="ARBA00038105"/>
    </source>
</evidence>
<dbReference type="AlphaFoldDB" id="A0A4R5LUI4"/>
<dbReference type="GO" id="GO:0016020">
    <property type="term" value="C:membrane"/>
    <property type="evidence" value="ECO:0007669"/>
    <property type="project" value="UniProtKB-SubCell"/>
</dbReference>
<dbReference type="EMBL" id="SMSE01000001">
    <property type="protein sequence ID" value="TDG15012.1"/>
    <property type="molecule type" value="Genomic_DNA"/>
</dbReference>
<dbReference type="InterPro" id="IPR036869">
    <property type="entry name" value="J_dom_sf"/>
</dbReference>
<keyword evidence="2 7" id="KW-0812">Transmembrane</keyword>
<evidence type="ECO:0000256" key="4">
    <source>
        <dbReference type="ARBA" id="ARBA00023136"/>
    </source>
</evidence>
<proteinExistence type="inferred from homology"/>
<accession>A0A4R5LUI4</accession>
<evidence type="ECO:0000313" key="9">
    <source>
        <dbReference type="EMBL" id="TDG15012.1"/>
    </source>
</evidence>
<feature type="transmembrane region" description="Helical" evidence="7">
    <location>
        <begin position="33"/>
        <end position="51"/>
    </location>
</feature>
<name>A0A4R5LUI4_9GAMM</name>
<evidence type="ECO:0000256" key="7">
    <source>
        <dbReference type="SAM" id="Phobius"/>
    </source>
</evidence>
<dbReference type="PROSITE" id="PS50076">
    <property type="entry name" value="DNAJ_2"/>
    <property type="match status" value="1"/>
</dbReference>
<evidence type="ECO:0000256" key="5">
    <source>
        <dbReference type="ARBA" id="ARBA00023186"/>
    </source>
</evidence>
<gene>
    <name evidence="9" type="ORF">E2F43_01865</name>
</gene>
<evidence type="ECO:0000313" key="10">
    <source>
        <dbReference type="Proteomes" id="UP000295554"/>
    </source>
</evidence>
<keyword evidence="10" id="KW-1185">Reference proteome</keyword>
<dbReference type="SUPFAM" id="SSF46565">
    <property type="entry name" value="Chaperone J-domain"/>
    <property type="match status" value="1"/>
</dbReference>
<dbReference type="CDD" id="cd06257">
    <property type="entry name" value="DnaJ"/>
    <property type="match status" value="1"/>
</dbReference>
<keyword evidence="3 7" id="KW-1133">Transmembrane helix</keyword>
<dbReference type="PANTHER" id="PTHR12763:SF28">
    <property type="entry name" value="GEO10507P1-RELATED"/>
    <property type="match status" value="1"/>
</dbReference>
<evidence type="ECO:0000256" key="1">
    <source>
        <dbReference type="ARBA" id="ARBA00004167"/>
    </source>
</evidence>
<dbReference type="InterPro" id="IPR001623">
    <property type="entry name" value="DnaJ_domain"/>
</dbReference>
<dbReference type="RefSeq" id="WP_133209174.1">
    <property type="nucleotide sequence ID" value="NZ_SMSE01000001.1"/>
</dbReference>
<dbReference type="SMART" id="SM00271">
    <property type="entry name" value="DnaJ"/>
    <property type="match status" value="1"/>
</dbReference>
<protein>
    <submittedName>
        <fullName evidence="9">Molecular chaperone DnaJ</fullName>
    </submittedName>
</protein>
<dbReference type="FunFam" id="1.10.287.110:FF:000001">
    <property type="entry name" value="Import inner membrane translocase subunit tim14"/>
    <property type="match status" value="1"/>
</dbReference>
<dbReference type="PANTHER" id="PTHR12763">
    <property type="match status" value="1"/>
</dbReference>
<dbReference type="OrthoDB" id="9811070at2"/>
<comment type="caution">
    <text evidence="9">The sequence shown here is derived from an EMBL/GenBank/DDBJ whole genome shotgun (WGS) entry which is preliminary data.</text>
</comment>
<keyword evidence="5" id="KW-0143">Chaperone</keyword>
<dbReference type="Gene3D" id="1.10.287.110">
    <property type="entry name" value="DnaJ domain"/>
    <property type="match status" value="1"/>
</dbReference>
<reference evidence="9 10" key="1">
    <citation type="submission" date="2019-03" db="EMBL/GenBank/DDBJ databases">
        <title>Seongchinamella monodicae gen. nov., sp. nov., a novel member of the Gammaproteobacteria isolated from a tidal mudflat of beach.</title>
        <authorList>
            <person name="Yang H.G."/>
            <person name="Kang J.W."/>
            <person name="Lee S.D."/>
        </authorList>
    </citation>
    <scope>NUCLEOTIDE SEQUENCE [LARGE SCALE GENOMIC DNA]</scope>
    <source>
        <strain evidence="9 10">GH4-78</strain>
    </source>
</reference>
<sequence>MPRLILLAAIAFTLFILFKRARAAPPHKRRSEYIKLGLGIVLVTVVLLALAGKMHWIGVALTGLLVLLRQMAPALLRLSPMLASKLGQASTGGGQRSTVATEILSMQLDHDSGELAGEVLKGQFAGWRLADMDRSQLQELLAFCQNEDEDSAQLLQSYLEQRFPGETDFEARRPPPDSGSGMSRKEALAVLGLEDDASKEDIIAAHRTLMQKLHPDRGGNDYLAAKINQAKDLLLD</sequence>
<comment type="similarity">
    <text evidence="6">Belongs to the TIM14 family.</text>
</comment>
<evidence type="ECO:0000259" key="8">
    <source>
        <dbReference type="PROSITE" id="PS50076"/>
    </source>
</evidence>